<feature type="compositionally biased region" description="Basic residues" evidence="1">
    <location>
        <begin position="1"/>
        <end position="16"/>
    </location>
</feature>
<accession>A0A8H7DQ35</accession>
<protein>
    <submittedName>
        <fullName evidence="2">Uncharacterized protein</fullName>
    </submittedName>
</protein>
<evidence type="ECO:0000313" key="2">
    <source>
        <dbReference type="EMBL" id="KAF7422685.1"/>
    </source>
</evidence>
<keyword evidence="3" id="KW-1185">Reference proteome</keyword>
<dbReference type="OrthoDB" id="3238347at2759"/>
<feature type="compositionally biased region" description="Gly residues" evidence="1">
    <location>
        <begin position="53"/>
        <end position="63"/>
    </location>
</feature>
<reference evidence="2" key="1">
    <citation type="submission" date="2019-07" db="EMBL/GenBank/DDBJ databases">
        <authorList>
            <person name="Palmer J.M."/>
        </authorList>
    </citation>
    <scope>NUCLEOTIDE SEQUENCE</scope>
    <source>
        <strain evidence="2">PC9</strain>
    </source>
</reference>
<evidence type="ECO:0000313" key="3">
    <source>
        <dbReference type="Proteomes" id="UP000623687"/>
    </source>
</evidence>
<name>A0A8H7DQ35_PLEOS</name>
<dbReference type="AlphaFoldDB" id="A0A8H7DQ35"/>
<sequence length="90" mass="9396">MGRSAKVHKRVTKKTKGGASNKAVPAQGAHVHLQTSKKKATLKDRKVNKAKSGNGGGASGVLGGADYVTLLMGGRRKAMEEAQKLPQSED</sequence>
<dbReference type="Proteomes" id="UP000623687">
    <property type="component" value="Unassembled WGS sequence"/>
</dbReference>
<comment type="caution">
    <text evidence="2">The sequence shown here is derived from an EMBL/GenBank/DDBJ whole genome shotgun (WGS) entry which is preliminary data.</text>
</comment>
<dbReference type="GeneID" id="59380659"/>
<dbReference type="RefSeq" id="XP_036627717.1">
    <property type="nucleotide sequence ID" value="XM_036780334.1"/>
</dbReference>
<gene>
    <name evidence="2" type="ORF">PC9H_010841</name>
</gene>
<dbReference type="VEuPathDB" id="FungiDB:PC9H_010841"/>
<feature type="region of interest" description="Disordered" evidence="1">
    <location>
        <begin position="1"/>
        <end position="64"/>
    </location>
</feature>
<evidence type="ECO:0000256" key="1">
    <source>
        <dbReference type="SAM" id="MobiDB-lite"/>
    </source>
</evidence>
<dbReference type="EMBL" id="JACETU010000008">
    <property type="protein sequence ID" value="KAF7422685.1"/>
    <property type="molecule type" value="Genomic_DNA"/>
</dbReference>
<organism evidence="2 3">
    <name type="scientific">Pleurotus ostreatus</name>
    <name type="common">Oyster mushroom</name>
    <name type="synonym">White-rot fungus</name>
    <dbReference type="NCBI Taxonomy" id="5322"/>
    <lineage>
        <taxon>Eukaryota</taxon>
        <taxon>Fungi</taxon>
        <taxon>Dikarya</taxon>
        <taxon>Basidiomycota</taxon>
        <taxon>Agaricomycotina</taxon>
        <taxon>Agaricomycetes</taxon>
        <taxon>Agaricomycetidae</taxon>
        <taxon>Agaricales</taxon>
        <taxon>Pleurotineae</taxon>
        <taxon>Pleurotaceae</taxon>
        <taxon>Pleurotus</taxon>
    </lineage>
</organism>
<proteinExistence type="predicted"/>